<keyword evidence="3" id="KW-1185">Reference proteome</keyword>
<reference evidence="2" key="1">
    <citation type="submission" date="2023-03" db="EMBL/GenBank/DDBJ databases">
        <title>Massive genome expansion in bonnet fungi (Mycena s.s.) driven by repeated elements and novel gene families across ecological guilds.</title>
        <authorList>
            <consortium name="Lawrence Berkeley National Laboratory"/>
            <person name="Harder C.B."/>
            <person name="Miyauchi S."/>
            <person name="Viragh M."/>
            <person name="Kuo A."/>
            <person name="Thoen E."/>
            <person name="Andreopoulos B."/>
            <person name="Lu D."/>
            <person name="Skrede I."/>
            <person name="Drula E."/>
            <person name="Henrissat B."/>
            <person name="Morin E."/>
            <person name="Kohler A."/>
            <person name="Barry K."/>
            <person name="LaButti K."/>
            <person name="Morin E."/>
            <person name="Salamov A."/>
            <person name="Lipzen A."/>
            <person name="Mereny Z."/>
            <person name="Hegedus B."/>
            <person name="Baldrian P."/>
            <person name="Stursova M."/>
            <person name="Weitz H."/>
            <person name="Taylor A."/>
            <person name="Grigoriev I.V."/>
            <person name="Nagy L.G."/>
            <person name="Martin F."/>
            <person name="Kauserud H."/>
        </authorList>
    </citation>
    <scope>NUCLEOTIDE SEQUENCE</scope>
    <source>
        <strain evidence="2">CBHHK067</strain>
    </source>
</reference>
<organism evidence="2 3">
    <name type="scientific">Mycena rosella</name>
    <name type="common">Pink bonnet</name>
    <name type="synonym">Agaricus rosellus</name>
    <dbReference type="NCBI Taxonomy" id="1033263"/>
    <lineage>
        <taxon>Eukaryota</taxon>
        <taxon>Fungi</taxon>
        <taxon>Dikarya</taxon>
        <taxon>Basidiomycota</taxon>
        <taxon>Agaricomycotina</taxon>
        <taxon>Agaricomycetes</taxon>
        <taxon>Agaricomycetidae</taxon>
        <taxon>Agaricales</taxon>
        <taxon>Marasmiineae</taxon>
        <taxon>Mycenaceae</taxon>
        <taxon>Mycena</taxon>
    </lineage>
</organism>
<dbReference type="Proteomes" id="UP001221757">
    <property type="component" value="Unassembled WGS sequence"/>
</dbReference>
<accession>A0AAD7GFE5</accession>
<evidence type="ECO:0000313" key="3">
    <source>
        <dbReference type="Proteomes" id="UP001221757"/>
    </source>
</evidence>
<evidence type="ECO:0000313" key="2">
    <source>
        <dbReference type="EMBL" id="KAJ7688611.1"/>
    </source>
</evidence>
<name>A0AAD7GFE5_MYCRO</name>
<evidence type="ECO:0000256" key="1">
    <source>
        <dbReference type="SAM" id="MobiDB-lite"/>
    </source>
</evidence>
<sequence length="486" mass="52473">MACEAVHAHNKHASHDGDDERLDNMLHDMFDYANNNADANDNKYNEFASLQPPTPIHSASLIPPGLFPKTPLRNLLDEVHGTPEELPKQHEVQEAGIQLAPATAPVALSSAATTSIKFSPLAKDNKKNRKCPSTTSHNEQPLKHLKMEAFHATLVQQNKPAQPIPIEFNEDLSLLGPPPAIPHAHPVNSGKPTNRGSVAAASGLHPPAHQLYMEMPPVPAALHCIGLSMLAIAGPSIARPREQGAHILDCCRPVEGVLPVCTANVDGVLAALPSLSLTVGPLAPALPPPPPALASCGGKRNHAVQEATYKQWKRMTKEHAMPMTHLFVVMVLGATTVQDPISVRGTTLRCPSSLCPSVPYPDHPLIISAPLFPLAAPNGTWSVIRPRISANHSGHMVITFLASLQNHPPSRCFFAATHYVKYIGSSGIPHQSAIGLDSSAISRHPGWMQRQLPGWSAFPSTHNECQWEIVNSTSLYKVKIFQLHFT</sequence>
<dbReference type="AlphaFoldDB" id="A0AAD7GFE5"/>
<proteinExistence type="predicted"/>
<comment type="caution">
    <text evidence="2">The sequence shown here is derived from an EMBL/GenBank/DDBJ whole genome shotgun (WGS) entry which is preliminary data.</text>
</comment>
<feature type="region of interest" description="Disordered" evidence="1">
    <location>
        <begin position="1"/>
        <end position="20"/>
    </location>
</feature>
<gene>
    <name evidence="2" type="ORF">B0H17DRAFT_1135577</name>
</gene>
<protein>
    <submittedName>
        <fullName evidence="2">Uncharacterized protein</fullName>
    </submittedName>
</protein>
<dbReference type="EMBL" id="JARKIE010000078">
    <property type="protein sequence ID" value="KAJ7688611.1"/>
    <property type="molecule type" value="Genomic_DNA"/>
</dbReference>